<dbReference type="GO" id="GO:0004497">
    <property type="term" value="F:monooxygenase activity"/>
    <property type="evidence" value="ECO:0007669"/>
    <property type="project" value="UniProtKB-KW"/>
</dbReference>
<dbReference type="FunFam" id="1.10.630.10:FF:000018">
    <property type="entry name" value="Cytochrome P450 monooxygenase"/>
    <property type="match status" value="1"/>
</dbReference>
<dbReference type="InterPro" id="IPR002397">
    <property type="entry name" value="Cyt_P450_B"/>
</dbReference>
<keyword evidence="8" id="KW-1185">Reference proteome</keyword>
<dbReference type="PANTHER" id="PTHR46696:SF3">
    <property type="entry name" value="PULCHERRIMINIC ACID SYNTHASE"/>
    <property type="match status" value="1"/>
</dbReference>
<evidence type="ECO:0000256" key="3">
    <source>
        <dbReference type="ARBA" id="ARBA00022723"/>
    </source>
</evidence>
<dbReference type="EMBL" id="FRCS01000014">
    <property type="protein sequence ID" value="SHN46164.1"/>
    <property type="molecule type" value="Genomic_DNA"/>
</dbReference>
<evidence type="ECO:0000256" key="4">
    <source>
        <dbReference type="ARBA" id="ARBA00023002"/>
    </source>
</evidence>
<keyword evidence="5" id="KW-0408">Iron</keyword>
<dbReference type="RefSeq" id="WP_073262945.1">
    <property type="nucleotide sequence ID" value="NZ_FRCS01000014.1"/>
</dbReference>
<accession>A0A1M7RIR6</accession>
<evidence type="ECO:0000256" key="5">
    <source>
        <dbReference type="ARBA" id="ARBA00023004"/>
    </source>
</evidence>
<dbReference type="Proteomes" id="UP000184440">
    <property type="component" value="Unassembled WGS sequence"/>
</dbReference>
<evidence type="ECO:0000256" key="6">
    <source>
        <dbReference type="ARBA" id="ARBA00023033"/>
    </source>
</evidence>
<dbReference type="GO" id="GO:0005506">
    <property type="term" value="F:iron ion binding"/>
    <property type="evidence" value="ECO:0007669"/>
    <property type="project" value="InterPro"/>
</dbReference>
<dbReference type="GO" id="GO:0016705">
    <property type="term" value="F:oxidoreductase activity, acting on paired donors, with incorporation or reduction of molecular oxygen"/>
    <property type="evidence" value="ECO:0007669"/>
    <property type="project" value="InterPro"/>
</dbReference>
<dbReference type="InterPro" id="IPR036396">
    <property type="entry name" value="Cyt_P450_sf"/>
</dbReference>
<dbReference type="GO" id="GO:0020037">
    <property type="term" value="F:heme binding"/>
    <property type="evidence" value="ECO:0007669"/>
    <property type="project" value="InterPro"/>
</dbReference>
<dbReference type="InterPro" id="IPR001128">
    <property type="entry name" value="Cyt_P450"/>
</dbReference>
<evidence type="ECO:0000256" key="2">
    <source>
        <dbReference type="ARBA" id="ARBA00022617"/>
    </source>
</evidence>
<proteinExistence type="inferred from homology"/>
<keyword evidence="6" id="KW-0503">Monooxygenase</keyword>
<dbReference type="STRING" id="134849.SAMN05443668_1147"/>
<dbReference type="PANTHER" id="PTHR46696">
    <property type="entry name" value="P450, PUTATIVE (EUROFUNG)-RELATED"/>
    <property type="match status" value="1"/>
</dbReference>
<dbReference type="OrthoDB" id="4156795at2"/>
<sequence length="401" mass="43752">MSPDILSPEFAADPYAAYRVLLEDAPLIWHDGMQSYICSRYDDVARAFKDPVFTTDNYGWQLEPVHGRTILQMSGREHAVRRALVAPAFRGRDLEETFLPVIERNAHELVDAFRGAGRADVVHDFARQFPINVIVDMLGLDRADQALFQRWYTSIIGFLGNLSQDPDVAAAGLRTRDELAAYLIPIIQHRRENLGDDLLSTLCAAEVDGTRMSDEDIKAFVSLLLAAGGETTDKAIASVLNNLLDHPDQLAAVQADRSLIPRAFAETLRYTPPVHMIMRQPGEDVHLSGGVVPAGSTLTCLIGAANRDPRRFSDPDTFNLFRADLPTDTAFSAAASHLSFALGRHFCVGALLAKSEVEVGLHALLDAAPDVRRAPGTSVVEEGLFTRGPASLPIVFTPSAA</sequence>
<dbReference type="PRINTS" id="PR00359">
    <property type="entry name" value="BP450"/>
</dbReference>
<protein>
    <submittedName>
        <fullName evidence="7">Pulcherriminic acid synthase</fullName>
    </submittedName>
</protein>
<evidence type="ECO:0000313" key="8">
    <source>
        <dbReference type="Proteomes" id="UP000184440"/>
    </source>
</evidence>
<organism evidence="7 8">
    <name type="scientific">Cryptosporangium aurantiacum</name>
    <dbReference type="NCBI Taxonomy" id="134849"/>
    <lineage>
        <taxon>Bacteria</taxon>
        <taxon>Bacillati</taxon>
        <taxon>Actinomycetota</taxon>
        <taxon>Actinomycetes</taxon>
        <taxon>Cryptosporangiales</taxon>
        <taxon>Cryptosporangiaceae</taxon>
        <taxon>Cryptosporangium</taxon>
    </lineage>
</organism>
<dbReference type="Pfam" id="PF00067">
    <property type="entry name" value="p450"/>
    <property type="match status" value="1"/>
</dbReference>
<dbReference type="SUPFAM" id="SSF48264">
    <property type="entry name" value="Cytochrome P450"/>
    <property type="match status" value="1"/>
</dbReference>
<keyword evidence="2" id="KW-0349">Heme</keyword>
<evidence type="ECO:0000313" key="7">
    <source>
        <dbReference type="EMBL" id="SHN46164.1"/>
    </source>
</evidence>
<keyword evidence="3" id="KW-0479">Metal-binding</keyword>
<dbReference type="AlphaFoldDB" id="A0A1M7RIR6"/>
<name>A0A1M7RIR6_9ACTN</name>
<reference evidence="7 8" key="1">
    <citation type="submission" date="2016-11" db="EMBL/GenBank/DDBJ databases">
        <authorList>
            <person name="Jaros S."/>
            <person name="Januszkiewicz K."/>
            <person name="Wedrychowicz H."/>
        </authorList>
    </citation>
    <scope>NUCLEOTIDE SEQUENCE [LARGE SCALE GENOMIC DNA]</scope>
    <source>
        <strain evidence="7 8">DSM 46144</strain>
    </source>
</reference>
<dbReference type="Gene3D" id="1.10.630.10">
    <property type="entry name" value="Cytochrome P450"/>
    <property type="match status" value="1"/>
</dbReference>
<gene>
    <name evidence="7" type="ORF">SAMN05443668_1147</name>
</gene>
<keyword evidence="4" id="KW-0560">Oxidoreductase</keyword>
<comment type="similarity">
    <text evidence="1">Belongs to the cytochrome P450 family.</text>
</comment>
<evidence type="ECO:0000256" key="1">
    <source>
        <dbReference type="ARBA" id="ARBA00010617"/>
    </source>
</evidence>